<feature type="binding site" evidence="6">
    <location>
        <begin position="16"/>
        <end position="18"/>
    </location>
    <ligand>
        <name>FMN</name>
        <dbReference type="ChEBI" id="CHEBI:58210"/>
    </ligand>
</feature>
<keyword evidence="3 6" id="KW-0560">Oxidoreductase</keyword>
<dbReference type="InterPro" id="IPR003680">
    <property type="entry name" value="Flavodoxin_fold"/>
</dbReference>
<accession>A0A0A2XF31</accession>
<dbReference type="GO" id="GO:0010181">
    <property type="term" value="F:FMN binding"/>
    <property type="evidence" value="ECO:0007669"/>
    <property type="project" value="UniProtKB-UniRule"/>
</dbReference>
<dbReference type="EC" id="1.7.1.17" evidence="6"/>
<proteinExistence type="inferred from homology"/>
<evidence type="ECO:0000259" key="7">
    <source>
        <dbReference type="Pfam" id="PF02525"/>
    </source>
</evidence>
<gene>
    <name evidence="6" type="primary">azoR</name>
    <name evidence="8" type="ORF">JP32_11065</name>
</gene>
<evidence type="ECO:0000256" key="3">
    <source>
        <dbReference type="ARBA" id="ARBA00023002"/>
    </source>
</evidence>
<comment type="similarity">
    <text evidence="6">Belongs to the azoreductase type 1 family.</text>
</comment>
<keyword evidence="2 6" id="KW-0288">FMN</keyword>
<dbReference type="GO" id="GO:0016655">
    <property type="term" value="F:oxidoreductase activity, acting on NAD(P)H, quinone or similar compound as acceptor"/>
    <property type="evidence" value="ECO:0007669"/>
    <property type="project" value="InterPro"/>
</dbReference>
<evidence type="ECO:0000313" key="9">
    <source>
        <dbReference type="Proteomes" id="UP000030526"/>
    </source>
</evidence>
<organism evidence="8 9">
    <name type="scientific">Gallibacterium anatis</name>
    <dbReference type="NCBI Taxonomy" id="750"/>
    <lineage>
        <taxon>Bacteria</taxon>
        <taxon>Pseudomonadati</taxon>
        <taxon>Pseudomonadota</taxon>
        <taxon>Gammaproteobacteria</taxon>
        <taxon>Pasteurellales</taxon>
        <taxon>Pasteurellaceae</taxon>
        <taxon>Gallibacterium</taxon>
    </lineage>
</organism>
<dbReference type="InterPro" id="IPR023048">
    <property type="entry name" value="NADH:quinone_OxRdtase_FMN_depd"/>
</dbReference>
<reference evidence="8 9" key="1">
    <citation type="submission" date="2014-08" db="EMBL/GenBank/DDBJ databases">
        <title>Chaperone-usher fimbriae in a diverse selection of Gallibacterium genomes.</title>
        <authorList>
            <person name="Kudirkiene E."/>
            <person name="Bager R.J."/>
            <person name="Johnson T.J."/>
            <person name="Bojesen A.M."/>
        </authorList>
    </citation>
    <scope>NUCLEOTIDE SEQUENCE [LARGE SCALE GENOMIC DNA]</scope>
    <source>
        <strain evidence="8 9">20558/3kl.</strain>
    </source>
</reference>
<dbReference type="EMBL" id="JPXS01000069">
    <property type="protein sequence ID" value="KGQ29617.1"/>
    <property type="molecule type" value="Genomic_DNA"/>
</dbReference>
<dbReference type="Proteomes" id="UP000030526">
    <property type="component" value="Unassembled WGS sequence"/>
</dbReference>
<dbReference type="PANTHER" id="PTHR43741">
    <property type="entry name" value="FMN-DEPENDENT NADH-AZOREDUCTASE 1"/>
    <property type="match status" value="1"/>
</dbReference>
<comment type="function">
    <text evidence="6">Quinone reductase that provides resistance to thiol-specific stress caused by electrophilic quinones.</text>
</comment>
<sequence length="196" mass="21590">MSNVLVLRTSVNGDKSFSNQLIDQFIAKTRAKWPEVNIIERDLDANPVPLLTSKTVAAIRAGIAETEEQRHAIALADELIAELKQADYIVLGLPRYNFTAPATFKAYVDYIARPRITFAYDENGPKGLLPNVPVFAFVTSGGEYEGTEFDTMSDWVKQVLGFVGLNNVDLIHVEGLAYKADEAVAKASAKIDEILK</sequence>
<evidence type="ECO:0000256" key="6">
    <source>
        <dbReference type="HAMAP-Rule" id="MF_01216"/>
    </source>
</evidence>
<evidence type="ECO:0000313" key="8">
    <source>
        <dbReference type="EMBL" id="KGQ29617.1"/>
    </source>
</evidence>
<comment type="subunit">
    <text evidence="6">Homodimer.</text>
</comment>
<dbReference type="InterPro" id="IPR050104">
    <property type="entry name" value="FMN-dep_NADH:Q_OxRdtase_AzoR1"/>
</dbReference>
<evidence type="ECO:0000256" key="2">
    <source>
        <dbReference type="ARBA" id="ARBA00022643"/>
    </source>
</evidence>
<comment type="catalytic activity">
    <reaction evidence="6">
        <text>2 a quinone + NADH + H(+) = 2 a 1,4-benzosemiquinone + NAD(+)</text>
        <dbReference type="Rhea" id="RHEA:65952"/>
        <dbReference type="ChEBI" id="CHEBI:15378"/>
        <dbReference type="ChEBI" id="CHEBI:57540"/>
        <dbReference type="ChEBI" id="CHEBI:57945"/>
        <dbReference type="ChEBI" id="CHEBI:132124"/>
        <dbReference type="ChEBI" id="CHEBI:134225"/>
    </reaction>
</comment>
<name>A0A0A2XF31_9PAST</name>
<dbReference type="RefSeq" id="WP_039084880.1">
    <property type="nucleotide sequence ID" value="NZ_JPXS01000069.1"/>
</dbReference>
<dbReference type="SUPFAM" id="SSF52218">
    <property type="entry name" value="Flavoproteins"/>
    <property type="match status" value="1"/>
</dbReference>
<keyword evidence="1 6" id="KW-0285">Flavoprotein</keyword>
<comment type="catalytic activity">
    <reaction evidence="5">
        <text>N,N-dimethyl-1,4-phenylenediamine + anthranilate + 2 NAD(+) = 2-(4-dimethylaminophenyl)diazenylbenzoate + 2 NADH + 2 H(+)</text>
        <dbReference type="Rhea" id="RHEA:55872"/>
        <dbReference type="ChEBI" id="CHEBI:15378"/>
        <dbReference type="ChEBI" id="CHEBI:15783"/>
        <dbReference type="ChEBI" id="CHEBI:16567"/>
        <dbReference type="ChEBI" id="CHEBI:57540"/>
        <dbReference type="ChEBI" id="CHEBI:57945"/>
        <dbReference type="ChEBI" id="CHEBI:71579"/>
        <dbReference type="EC" id="1.7.1.17"/>
    </reaction>
    <physiologicalReaction direction="right-to-left" evidence="5">
        <dbReference type="Rhea" id="RHEA:55874"/>
    </physiologicalReaction>
</comment>
<dbReference type="Pfam" id="PF02525">
    <property type="entry name" value="Flavodoxin_2"/>
    <property type="match status" value="1"/>
</dbReference>
<comment type="caution">
    <text evidence="6">Lacks conserved residue(s) required for the propagation of feature annotation.</text>
</comment>
<dbReference type="HAMAP" id="MF_01216">
    <property type="entry name" value="Azoreductase_type1"/>
    <property type="match status" value="1"/>
</dbReference>
<dbReference type="PANTHER" id="PTHR43741:SF2">
    <property type="entry name" value="FMN-DEPENDENT NADH:QUINONE OXIDOREDUCTASE"/>
    <property type="match status" value="1"/>
</dbReference>
<dbReference type="InterPro" id="IPR029039">
    <property type="entry name" value="Flavoprotein-like_sf"/>
</dbReference>
<comment type="caution">
    <text evidence="8">The sequence shown here is derived from an EMBL/GenBank/DDBJ whole genome shotgun (WGS) entry which is preliminary data.</text>
</comment>
<evidence type="ECO:0000256" key="4">
    <source>
        <dbReference type="ARBA" id="ARBA00023027"/>
    </source>
</evidence>
<dbReference type="GO" id="GO:0016652">
    <property type="term" value="F:oxidoreductase activity, acting on NAD(P)H as acceptor"/>
    <property type="evidence" value="ECO:0007669"/>
    <property type="project" value="UniProtKB-UniRule"/>
</dbReference>
<dbReference type="GO" id="GO:0009055">
    <property type="term" value="F:electron transfer activity"/>
    <property type="evidence" value="ECO:0007669"/>
    <property type="project" value="UniProtKB-UniRule"/>
</dbReference>
<comment type="cofactor">
    <cofactor evidence="6">
        <name>FMN</name>
        <dbReference type="ChEBI" id="CHEBI:58210"/>
    </cofactor>
    <text evidence="6">Binds 1 FMN per subunit.</text>
</comment>
<dbReference type="EC" id="1.6.5.-" evidence="6"/>
<feature type="binding site" evidence="6">
    <location>
        <begin position="139"/>
        <end position="142"/>
    </location>
    <ligand>
        <name>FMN</name>
        <dbReference type="ChEBI" id="CHEBI:58210"/>
    </ligand>
</feature>
<dbReference type="AlphaFoldDB" id="A0A0A2XF31"/>
<feature type="binding site" evidence="6">
    <location>
        <position position="10"/>
    </location>
    <ligand>
        <name>FMN</name>
        <dbReference type="ChEBI" id="CHEBI:58210"/>
    </ligand>
</feature>
<comment type="function">
    <text evidence="6">Also exhibits azoreductase activity. Catalyzes the reductive cleavage of the azo bond in aromatic azo compounds to the corresponding amines.</text>
</comment>
<evidence type="ECO:0000256" key="5">
    <source>
        <dbReference type="ARBA" id="ARBA00048542"/>
    </source>
</evidence>
<dbReference type="Gene3D" id="3.40.50.360">
    <property type="match status" value="1"/>
</dbReference>
<feature type="domain" description="Flavodoxin-like fold" evidence="7">
    <location>
        <begin position="3"/>
        <end position="193"/>
    </location>
</feature>
<keyword evidence="4 6" id="KW-0520">NAD</keyword>
<evidence type="ECO:0000256" key="1">
    <source>
        <dbReference type="ARBA" id="ARBA00022630"/>
    </source>
</evidence>
<protein>
    <recommendedName>
        <fullName evidence="6">FMN dependent NADH:quinone oxidoreductase</fullName>
        <ecNumber evidence="6">1.6.5.-</ecNumber>
    </recommendedName>
    <alternativeName>
        <fullName evidence="6">Azo-dye reductase</fullName>
    </alternativeName>
    <alternativeName>
        <fullName evidence="6">FMN-dependent NADH-azo compound oxidoreductase</fullName>
    </alternativeName>
    <alternativeName>
        <fullName evidence="6">FMN-dependent NADH-azoreductase</fullName>
        <ecNumber evidence="6">1.7.1.17</ecNumber>
    </alternativeName>
</protein>